<keyword evidence="5" id="KW-1185">Reference proteome</keyword>
<dbReference type="AlphaFoldDB" id="A0A9E8N058"/>
<dbReference type="RefSeq" id="WP_267678047.1">
    <property type="nucleotide sequence ID" value="NZ_CP113088.1"/>
</dbReference>
<feature type="signal peptide" evidence="2">
    <location>
        <begin position="1"/>
        <end position="21"/>
    </location>
</feature>
<evidence type="ECO:0000313" key="4">
    <source>
        <dbReference type="EMBL" id="WAC03464.1"/>
    </source>
</evidence>
<proteinExistence type="predicted"/>
<evidence type="ECO:0000259" key="3">
    <source>
        <dbReference type="Pfam" id="PF13505"/>
    </source>
</evidence>
<dbReference type="Pfam" id="PF13505">
    <property type="entry name" value="OMP_b-brl"/>
    <property type="match status" value="1"/>
</dbReference>
<gene>
    <name evidence="4" type="ORF">N7U66_08235</name>
</gene>
<keyword evidence="1 2" id="KW-0732">Signal</keyword>
<evidence type="ECO:0000256" key="2">
    <source>
        <dbReference type="SAM" id="SignalP"/>
    </source>
</evidence>
<dbReference type="EMBL" id="CP113088">
    <property type="protein sequence ID" value="WAC03464.1"/>
    <property type="molecule type" value="Genomic_DNA"/>
</dbReference>
<protein>
    <submittedName>
        <fullName evidence="4">Autotransporter domain-containing protein</fullName>
    </submittedName>
</protein>
<dbReference type="KEGG" id="lnu:N7U66_08235"/>
<sequence length="198" mass="21065">MTHLKSMLTLVITVITFSTFAQDGFTPRAQGNFLANGSIGIISTSEKAKFEGTTSDVGSTFQITATPKVGYFITDNIVAGLEIEVRTSTTKFEGIDEKVTSDGIAVGPFAGYMFDNGLFAEATVGFGSNKTSTIIGDIESSVFAIRGTAGYAFFFGDHISVEPAINYTNQSQKPKGGDGDNKTILNTIFFSAGFTAYF</sequence>
<accession>A0A9E8N058</accession>
<name>A0A9E8N058_9FLAO</name>
<organism evidence="4 5">
    <name type="scientific">Lacinutrix neustonica</name>
    <dbReference type="NCBI Taxonomy" id="2980107"/>
    <lineage>
        <taxon>Bacteria</taxon>
        <taxon>Pseudomonadati</taxon>
        <taxon>Bacteroidota</taxon>
        <taxon>Flavobacteriia</taxon>
        <taxon>Flavobacteriales</taxon>
        <taxon>Flavobacteriaceae</taxon>
        <taxon>Lacinutrix</taxon>
    </lineage>
</organism>
<evidence type="ECO:0000313" key="5">
    <source>
        <dbReference type="Proteomes" id="UP001164705"/>
    </source>
</evidence>
<dbReference type="Gene3D" id="2.40.128.130">
    <property type="entry name" value="Autotransporter beta-domain"/>
    <property type="match status" value="1"/>
</dbReference>
<dbReference type="SUPFAM" id="SSF103515">
    <property type="entry name" value="Autotransporter"/>
    <property type="match status" value="1"/>
</dbReference>
<evidence type="ECO:0000256" key="1">
    <source>
        <dbReference type="ARBA" id="ARBA00022729"/>
    </source>
</evidence>
<dbReference type="Proteomes" id="UP001164705">
    <property type="component" value="Chromosome"/>
</dbReference>
<dbReference type="InterPro" id="IPR027385">
    <property type="entry name" value="Beta-barrel_OMP"/>
</dbReference>
<feature type="domain" description="Outer membrane protein beta-barrel" evidence="3">
    <location>
        <begin position="84"/>
        <end position="193"/>
    </location>
</feature>
<dbReference type="InterPro" id="IPR036709">
    <property type="entry name" value="Autotransporte_beta_dom_sf"/>
</dbReference>
<feature type="chain" id="PRO_5039197994" evidence="2">
    <location>
        <begin position="22"/>
        <end position="198"/>
    </location>
</feature>
<reference evidence="4" key="1">
    <citation type="submission" date="2022-11" db="EMBL/GenBank/DDBJ databases">
        <title>Lacinutrix neustonica HL-RS19T sp. nov., isolated from the surface microlayer sample of brackish Lake Shihwa.</title>
        <authorList>
            <person name="Choi J.Y."/>
            <person name="Hwang C.Y."/>
        </authorList>
    </citation>
    <scope>NUCLEOTIDE SEQUENCE</scope>
    <source>
        <strain evidence="4">HL-RS19</strain>
    </source>
</reference>